<proteinExistence type="predicted"/>
<feature type="region of interest" description="Disordered" evidence="1">
    <location>
        <begin position="27"/>
        <end position="51"/>
    </location>
</feature>
<dbReference type="AlphaFoldDB" id="Q5QLL5"/>
<evidence type="ECO:0000313" key="3">
    <source>
        <dbReference type="Proteomes" id="UP000000763"/>
    </source>
</evidence>
<dbReference type="Proteomes" id="UP000000763">
    <property type="component" value="Chromosome 1"/>
</dbReference>
<evidence type="ECO:0000313" key="2">
    <source>
        <dbReference type="EMBL" id="BAD73678.1"/>
    </source>
</evidence>
<sequence length="127" mass="13592">MGRDGDGVGRRSSGCFPFYRQAARWRAGDDKTTGDSEGTRVRESSGWNGDETGVTRGDVAPCLPERARRFSWSLARCGFGAACGAALRGPGTLWGAREGGMVQREIPLTVVTVLLNGLSVITLFNCH</sequence>
<organism evidence="2 3">
    <name type="scientific">Oryza sativa subsp. japonica</name>
    <name type="common">Rice</name>
    <dbReference type="NCBI Taxonomy" id="39947"/>
    <lineage>
        <taxon>Eukaryota</taxon>
        <taxon>Viridiplantae</taxon>
        <taxon>Streptophyta</taxon>
        <taxon>Embryophyta</taxon>
        <taxon>Tracheophyta</taxon>
        <taxon>Spermatophyta</taxon>
        <taxon>Magnoliopsida</taxon>
        <taxon>Liliopsida</taxon>
        <taxon>Poales</taxon>
        <taxon>Poaceae</taxon>
        <taxon>BOP clade</taxon>
        <taxon>Oryzoideae</taxon>
        <taxon>Oryzeae</taxon>
        <taxon>Oryzinae</taxon>
        <taxon>Oryza</taxon>
        <taxon>Oryza sativa</taxon>
    </lineage>
</organism>
<reference evidence="3" key="1">
    <citation type="journal article" date="2005" name="Nature">
        <title>The map-based sequence of the rice genome.</title>
        <authorList>
            <consortium name="International rice genome sequencing project (IRGSP)"/>
            <person name="Matsumoto T."/>
            <person name="Wu J."/>
            <person name="Kanamori H."/>
            <person name="Katayose Y."/>
            <person name="Fujisawa M."/>
            <person name="Namiki N."/>
            <person name="Mizuno H."/>
            <person name="Yamamoto K."/>
            <person name="Antonio B.A."/>
            <person name="Baba T."/>
            <person name="Sakata K."/>
            <person name="Nagamura Y."/>
            <person name="Aoki H."/>
            <person name="Arikawa K."/>
            <person name="Arita K."/>
            <person name="Bito T."/>
            <person name="Chiden Y."/>
            <person name="Fujitsuka N."/>
            <person name="Fukunaka R."/>
            <person name="Hamada M."/>
            <person name="Harada C."/>
            <person name="Hayashi A."/>
            <person name="Hijishita S."/>
            <person name="Honda M."/>
            <person name="Hosokawa S."/>
            <person name="Ichikawa Y."/>
            <person name="Idonuma A."/>
            <person name="Iijima M."/>
            <person name="Ikeda M."/>
            <person name="Ikeno M."/>
            <person name="Ito K."/>
            <person name="Ito S."/>
            <person name="Ito T."/>
            <person name="Ito Y."/>
            <person name="Ito Y."/>
            <person name="Iwabuchi A."/>
            <person name="Kamiya K."/>
            <person name="Karasawa W."/>
            <person name="Kurita K."/>
            <person name="Katagiri S."/>
            <person name="Kikuta A."/>
            <person name="Kobayashi H."/>
            <person name="Kobayashi N."/>
            <person name="Machita K."/>
            <person name="Maehara T."/>
            <person name="Masukawa M."/>
            <person name="Mizubayashi T."/>
            <person name="Mukai Y."/>
            <person name="Nagasaki H."/>
            <person name="Nagata Y."/>
            <person name="Naito S."/>
            <person name="Nakashima M."/>
            <person name="Nakama Y."/>
            <person name="Nakamichi Y."/>
            <person name="Nakamura M."/>
            <person name="Meguro A."/>
            <person name="Negishi M."/>
            <person name="Ohta I."/>
            <person name="Ohta T."/>
            <person name="Okamoto M."/>
            <person name="Ono N."/>
            <person name="Saji S."/>
            <person name="Sakaguchi M."/>
            <person name="Sakai K."/>
            <person name="Shibata M."/>
            <person name="Shimokawa T."/>
            <person name="Song J."/>
            <person name="Takazaki Y."/>
            <person name="Terasawa K."/>
            <person name="Tsugane M."/>
            <person name="Tsuji K."/>
            <person name="Ueda S."/>
            <person name="Waki K."/>
            <person name="Yamagata H."/>
            <person name="Yamamoto M."/>
            <person name="Yamamoto S."/>
            <person name="Yamane H."/>
            <person name="Yoshiki S."/>
            <person name="Yoshihara R."/>
            <person name="Yukawa K."/>
            <person name="Zhong H."/>
            <person name="Yano M."/>
            <person name="Yuan Q."/>
            <person name="Ouyang S."/>
            <person name="Liu J."/>
            <person name="Jones K.M."/>
            <person name="Gansberger K."/>
            <person name="Moffat K."/>
            <person name="Hill J."/>
            <person name="Bera J."/>
            <person name="Fadrosh D."/>
            <person name="Jin S."/>
            <person name="Johri S."/>
            <person name="Kim M."/>
            <person name="Overton L."/>
            <person name="Reardon M."/>
            <person name="Tsitrin T."/>
            <person name="Vuong H."/>
            <person name="Weaver B."/>
            <person name="Ciecko A."/>
            <person name="Tallon L."/>
            <person name="Jackson J."/>
            <person name="Pai G."/>
            <person name="Aken S.V."/>
            <person name="Utterback T."/>
            <person name="Reidmuller S."/>
            <person name="Feldblyum T."/>
            <person name="Hsiao J."/>
            <person name="Zismann V."/>
            <person name="Iobst S."/>
            <person name="de Vazeille A.R."/>
            <person name="Buell C.R."/>
            <person name="Ying K."/>
            <person name="Li Y."/>
            <person name="Lu T."/>
            <person name="Huang Y."/>
            <person name="Zhao Q."/>
            <person name="Feng Q."/>
            <person name="Zhang L."/>
            <person name="Zhu J."/>
            <person name="Weng Q."/>
            <person name="Mu J."/>
            <person name="Lu Y."/>
            <person name="Fan D."/>
            <person name="Liu Y."/>
            <person name="Guan J."/>
            <person name="Zhang Y."/>
            <person name="Yu S."/>
            <person name="Liu X."/>
            <person name="Zhang Y."/>
            <person name="Hong G."/>
            <person name="Han B."/>
            <person name="Choisne N."/>
            <person name="Demange N."/>
            <person name="Orjeda G."/>
            <person name="Samain S."/>
            <person name="Cattolico L."/>
            <person name="Pelletier E."/>
            <person name="Couloux A."/>
            <person name="Segurens B."/>
            <person name="Wincker P."/>
            <person name="D'Hont A."/>
            <person name="Scarpelli C."/>
            <person name="Weissenbach J."/>
            <person name="Salanoubat M."/>
            <person name="Quetier F."/>
            <person name="Yu Y."/>
            <person name="Kim H.R."/>
            <person name="Rambo T."/>
            <person name="Currie J."/>
            <person name="Collura K."/>
            <person name="Luo M."/>
            <person name="Yang T."/>
            <person name="Ammiraju J.S.S."/>
            <person name="Engler F."/>
            <person name="Soderlund C."/>
            <person name="Wing R.A."/>
            <person name="Palmer L.E."/>
            <person name="de la Bastide M."/>
            <person name="Spiegel L."/>
            <person name="Nascimento L."/>
            <person name="Zutavern T."/>
            <person name="O'Shaughnessy A."/>
            <person name="Dike S."/>
            <person name="Dedhia N."/>
            <person name="Preston R."/>
            <person name="Balija V."/>
            <person name="McCombie W.R."/>
            <person name="Chow T."/>
            <person name="Chen H."/>
            <person name="Chung M."/>
            <person name="Chen C."/>
            <person name="Shaw J."/>
            <person name="Wu H."/>
            <person name="Hsiao K."/>
            <person name="Chao Y."/>
            <person name="Chu M."/>
            <person name="Cheng C."/>
            <person name="Hour A."/>
            <person name="Lee P."/>
            <person name="Lin S."/>
            <person name="Lin Y."/>
            <person name="Liou J."/>
            <person name="Liu S."/>
            <person name="Hsing Y."/>
            <person name="Raghuvanshi S."/>
            <person name="Mohanty A."/>
            <person name="Bharti A.K."/>
            <person name="Gaur A."/>
            <person name="Gupta V."/>
            <person name="Kumar D."/>
            <person name="Ravi V."/>
            <person name="Vij S."/>
            <person name="Kapur A."/>
            <person name="Khurana P."/>
            <person name="Khurana P."/>
            <person name="Khurana J.P."/>
            <person name="Tyagi A.K."/>
            <person name="Gaikwad K."/>
            <person name="Singh A."/>
            <person name="Dalal V."/>
            <person name="Srivastava S."/>
            <person name="Dixit A."/>
            <person name="Pal A.K."/>
            <person name="Ghazi I.A."/>
            <person name="Yadav M."/>
            <person name="Pandit A."/>
            <person name="Bhargava A."/>
            <person name="Sureshbabu K."/>
            <person name="Batra K."/>
            <person name="Sharma T.R."/>
            <person name="Mohapatra T."/>
            <person name="Singh N.K."/>
            <person name="Messing J."/>
            <person name="Nelson A.B."/>
            <person name="Fuks G."/>
            <person name="Kavchok S."/>
            <person name="Keizer G."/>
            <person name="Linton E."/>
            <person name="Llaca V."/>
            <person name="Song R."/>
            <person name="Tanyolac B."/>
            <person name="Young S."/>
            <person name="Ho-Il K."/>
            <person name="Hahn J.H."/>
            <person name="Sangsakoo G."/>
            <person name="Vanavichit A."/>
            <person name="de Mattos Luiz.A.T."/>
            <person name="Zimmer P.D."/>
            <person name="Malone G."/>
            <person name="Dellagostin O."/>
            <person name="de Oliveira A.C."/>
            <person name="Bevan M."/>
            <person name="Bancroft I."/>
            <person name="Minx P."/>
            <person name="Cordum H."/>
            <person name="Wilson R."/>
            <person name="Cheng Z."/>
            <person name="Jin W."/>
            <person name="Jiang J."/>
            <person name="Leong S.A."/>
            <person name="Iwama H."/>
            <person name="Gojobori T."/>
            <person name="Itoh T."/>
            <person name="Niimura Y."/>
            <person name="Fujii Y."/>
            <person name="Habara T."/>
            <person name="Sakai H."/>
            <person name="Sato Y."/>
            <person name="Wilson G."/>
            <person name="Kumar K."/>
            <person name="McCouch S."/>
            <person name="Juretic N."/>
            <person name="Hoen D."/>
            <person name="Wright S."/>
            <person name="Bruskiewich R."/>
            <person name="Bureau T."/>
            <person name="Miyao A."/>
            <person name="Hirochika H."/>
            <person name="Nishikawa T."/>
            <person name="Kadowaki K."/>
            <person name="Sugiura M."/>
            <person name="Burr B."/>
            <person name="Sasaki T."/>
        </authorList>
    </citation>
    <scope>NUCLEOTIDE SEQUENCE [LARGE SCALE GENOMIC DNA]</scope>
    <source>
        <strain evidence="3">cv. Nipponbare</strain>
    </source>
</reference>
<dbReference type="EMBL" id="AP004145">
    <property type="protein sequence ID" value="BAD73678.1"/>
    <property type="molecule type" value="Genomic_DNA"/>
</dbReference>
<evidence type="ECO:0000256" key="1">
    <source>
        <dbReference type="SAM" id="MobiDB-lite"/>
    </source>
</evidence>
<gene>
    <name evidence="2" type="ORF">P0047F09.7</name>
</gene>
<feature type="compositionally biased region" description="Basic and acidic residues" evidence="1">
    <location>
        <begin position="27"/>
        <end position="43"/>
    </location>
</feature>
<reference evidence="3" key="2">
    <citation type="journal article" date="2008" name="Nucleic Acids Res.">
        <title>The rice annotation project database (RAP-DB): 2008 update.</title>
        <authorList>
            <consortium name="The rice annotation project (RAP)"/>
        </authorList>
    </citation>
    <scope>GENOME REANNOTATION</scope>
    <source>
        <strain evidence="3">cv. Nipponbare</strain>
    </source>
</reference>
<name>Q5QLL5_ORYSJ</name>
<protein>
    <submittedName>
        <fullName evidence="2">Uncharacterized protein</fullName>
    </submittedName>
</protein>
<accession>Q5QLL5</accession>